<evidence type="ECO:0000256" key="1">
    <source>
        <dbReference type="ARBA" id="ARBA00006432"/>
    </source>
</evidence>
<dbReference type="SUPFAM" id="SSF56801">
    <property type="entry name" value="Acetyl-CoA synthetase-like"/>
    <property type="match status" value="1"/>
</dbReference>
<gene>
    <name evidence="7" type="ORF">S06H3_09201</name>
</gene>
<dbReference type="AlphaFoldDB" id="X1M8P2"/>
<dbReference type="Pfam" id="PF00501">
    <property type="entry name" value="AMP-binding"/>
    <property type="match status" value="1"/>
</dbReference>
<dbReference type="InterPro" id="IPR045851">
    <property type="entry name" value="AMP-bd_C_sf"/>
</dbReference>
<keyword evidence="3" id="KW-0276">Fatty acid metabolism</keyword>
<organism evidence="7">
    <name type="scientific">marine sediment metagenome</name>
    <dbReference type="NCBI Taxonomy" id="412755"/>
    <lineage>
        <taxon>unclassified sequences</taxon>
        <taxon>metagenomes</taxon>
        <taxon>ecological metagenomes</taxon>
    </lineage>
</organism>
<evidence type="ECO:0000313" key="7">
    <source>
        <dbReference type="EMBL" id="GAI14451.1"/>
    </source>
</evidence>
<reference evidence="7" key="1">
    <citation type="journal article" date="2014" name="Front. Microbiol.">
        <title>High frequency of phylogenetically diverse reductive dehalogenase-homologous genes in deep subseafloor sedimentary metagenomes.</title>
        <authorList>
            <person name="Kawai M."/>
            <person name="Futagami T."/>
            <person name="Toyoda A."/>
            <person name="Takaki Y."/>
            <person name="Nishi S."/>
            <person name="Hori S."/>
            <person name="Arai W."/>
            <person name="Tsubouchi T."/>
            <person name="Morono Y."/>
            <person name="Uchiyama I."/>
            <person name="Ito T."/>
            <person name="Fujiyama A."/>
            <person name="Inagaki F."/>
            <person name="Takami H."/>
        </authorList>
    </citation>
    <scope>NUCLEOTIDE SEQUENCE</scope>
    <source>
        <strain evidence="7">Expedition CK06-06</strain>
    </source>
</reference>
<evidence type="ECO:0000259" key="5">
    <source>
        <dbReference type="Pfam" id="PF00501"/>
    </source>
</evidence>
<feature type="domain" description="AMP-dependent synthetase/ligase" evidence="5">
    <location>
        <begin position="5"/>
        <end position="90"/>
    </location>
</feature>
<dbReference type="FunFam" id="3.30.300.30:FF:000008">
    <property type="entry name" value="2,3-dihydroxybenzoate-AMP ligase"/>
    <property type="match status" value="1"/>
</dbReference>
<evidence type="ECO:0000256" key="4">
    <source>
        <dbReference type="ARBA" id="ARBA00023098"/>
    </source>
</evidence>
<evidence type="ECO:0000256" key="2">
    <source>
        <dbReference type="ARBA" id="ARBA00022598"/>
    </source>
</evidence>
<dbReference type="PANTHER" id="PTHR43859">
    <property type="entry name" value="ACYL-ACTIVATING ENZYME"/>
    <property type="match status" value="1"/>
</dbReference>
<name>X1M8P2_9ZZZZ</name>
<accession>X1M8P2</accession>
<evidence type="ECO:0000259" key="6">
    <source>
        <dbReference type="Pfam" id="PF13193"/>
    </source>
</evidence>
<dbReference type="GO" id="GO:0006631">
    <property type="term" value="P:fatty acid metabolic process"/>
    <property type="evidence" value="ECO:0007669"/>
    <property type="project" value="UniProtKB-KW"/>
</dbReference>
<dbReference type="GO" id="GO:0016874">
    <property type="term" value="F:ligase activity"/>
    <property type="evidence" value="ECO:0007669"/>
    <property type="project" value="UniProtKB-KW"/>
</dbReference>
<evidence type="ECO:0000256" key="3">
    <source>
        <dbReference type="ARBA" id="ARBA00022832"/>
    </source>
</evidence>
<protein>
    <recommendedName>
        <fullName evidence="8">AMP-dependent synthetase/ligase domain-containing protein</fullName>
    </recommendedName>
</protein>
<dbReference type="InterPro" id="IPR000873">
    <property type="entry name" value="AMP-dep_synth/lig_dom"/>
</dbReference>
<dbReference type="EMBL" id="BARV01004007">
    <property type="protein sequence ID" value="GAI14451.1"/>
    <property type="molecule type" value="Genomic_DNA"/>
</dbReference>
<evidence type="ECO:0008006" key="8">
    <source>
        <dbReference type="Google" id="ProtNLM"/>
    </source>
</evidence>
<dbReference type="Pfam" id="PF13193">
    <property type="entry name" value="AMP-binding_C"/>
    <property type="match status" value="1"/>
</dbReference>
<feature type="domain" description="AMP-binding enzyme C-terminal" evidence="6">
    <location>
        <begin position="141"/>
        <end position="216"/>
    </location>
</feature>
<dbReference type="PANTHER" id="PTHR43859:SF4">
    <property type="entry name" value="BUTANOATE--COA LIGASE AAE1-RELATED"/>
    <property type="match status" value="1"/>
</dbReference>
<keyword evidence="2" id="KW-0436">Ligase</keyword>
<sequence>MEGLNEKYNFAIVQAYGMTETGPLAHVALPKSYMADWPMEKLYDVKSSGGLPAAGLEVKLVNDKGEEVKWDGKEWGEILFRGPWVAKEYYKDPERSKAAFEGGWLHSGDVGTMDEEGYVRLVDRTKDLVKSGGEWISSVDLEDTIMAHPKVLEAAVIGIPHPKWQERPLACVVPLPGETVTADELKEFLQDKVKVSWWIPDEFVFMDGIPKTSVGKFNKIDLRKMYAAGELKG</sequence>
<dbReference type="Gene3D" id="3.40.50.12780">
    <property type="entry name" value="N-terminal domain of ligase-like"/>
    <property type="match status" value="1"/>
</dbReference>
<comment type="similarity">
    <text evidence="1">Belongs to the ATP-dependent AMP-binding enzyme family.</text>
</comment>
<dbReference type="InterPro" id="IPR025110">
    <property type="entry name" value="AMP-bd_C"/>
</dbReference>
<comment type="caution">
    <text evidence="7">The sequence shown here is derived from an EMBL/GenBank/DDBJ whole genome shotgun (WGS) entry which is preliminary data.</text>
</comment>
<keyword evidence="4" id="KW-0443">Lipid metabolism</keyword>
<proteinExistence type="inferred from homology"/>
<dbReference type="InterPro" id="IPR042099">
    <property type="entry name" value="ANL_N_sf"/>
</dbReference>
<dbReference type="Gene3D" id="3.30.300.30">
    <property type="match status" value="1"/>
</dbReference>